<sequence length="63" mass="7380">MRDVYFFMRTSLDKIRMGRSKVFGQPPKPWPSDDEFKMLACLYRDGHVYHWPSSRAEAGSLPS</sequence>
<keyword evidence="2" id="KW-1185">Reference proteome</keyword>
<organism evidence="1 2">
    <name type="scientific">Rhizopogon vinicolor AM-OR11-026</name>
    <dbReference type="NCBI Taxonomy" id="1314800"/>
    <lineage>
        <taxon>Eukaryota</taxon>
        <taxon>Fungi</taxon>
        <taxon>Dikarya</taxon>
        <taxon>Basidiomycota</taxon>
        <taxon>Agaricomycotina</taxon>
        <taxon>Agaricomycetes</taxon>
        <taxon>Agaricomycetidae</taxon>
        <taxon>Boletales</taxon>
        <taxon>Suillineae</taxon>
        <taxon>Rhizopogonaceae</taxon>
        <taxon>Rhizopogon</taxon>
    </lineage>
</organism>
<evidence type="ECO:0000313" key="1">
    <source>
        <dbReference type="EMBL" id="OAX41442.1"/>
    </source>
</evidence>
<proteinExistence type="predicted"/>
<dbReference type="OrthoDB" id="3027122at2759"/>
<dbReference type="EMBL" id="KV448180">
    <property type="protein sequence ID" value="OAX41442.1"/>
    <property type="molecule type" value="Genomic_DNA"/>
</dbReference>
<evidence type="ECO:0000313" key="2">
    <source>
        <dbReference type="Proteomes" id="UP000092154"/>
    </source>
</evidence>
<dbReference type="AlphaFoldDB" id="A0A1B7N9A3"/>
<dbReference type="Proteomes" id="UP000092154">
    <property type="component" value="Unassembled WGS sequence"/>
</dbReference>
<accession>A0A1B7N9A3</accession>
<gene>
    <name evidence="1" type="ORF">K503DRAFT_767659</name>
</gene>
<reference evidence="1 2" key="1">
    <citation type="submission" date="2016-06" db="EMBL/GenBank/DDBJ databases">
        <title>Comparative genomics of the ectomycorrhizal sister species Rhizopogon vinicolor and Rhizopogon vesiculosus (Basidiomycota: Boletales) reveals a divergence of the mating type B locus.</title>
        <authorList>
            <consortium name="DOE Joint Genome Institute"/>
            <person name="Mujic A.B."/>
            <person name="Kuo A."/>
            <person name="Tritt A."/>
            <person name="Lipzen A."/>
            <person name="Chen C."/>
            <person name="Johnson J."/>
            <person name="Sharma A."/>
            <person name="Barry K."/>
            <person name="Grigoriev I.V."/>
            <person name="Spatafora J.W."/>
        </authorList>
    </citation>
    <scope>NUCLEOTIDE SEQUENCE [LARGE SCALE GENOMIC DNA]</scope>
    <source>
        <strain evidence="1 2">AM-OR11-026</strain>
    </source>
</reference>
<protein>
    <submittedName>
        <fullName evidence="1">Uncharacterized protein</fullName>
    </submittedName>
</protein>
<dbReference type="InParanoid" id="A0A1B7N9A3"/>
<name>A0A1B7N9A3_9AGAM</name>